<feature type="domain" description="PAC" evidence="5">
    <location>
        <begin position="91"/>
        <end position="143"/>
    </location>
</feature>
<evidence type="ECO:0000259" key="3">
    <source>
        <dbReference type="PROSITE" id="PS50045"/>
    </source>
</evidence>
<dbReference type="InterPro" id="IPR035965">
    <property type="entry name" value="PAS-like_dom_sf"/>
</dbReference>
<dbReference type="RefSeq" id="WP_275077673.1">
    <property type="nucleotide sequence ID" value="NZ_CP011307.1"/>
</dbReference>
<reference evidence="6 7" key="1">
    <citation type="journal article" date="2015" name="Nat. Commun.">
        <title>Production of butyrate from lysine and the Amadori product fructoselysine by a human gut commensal.</title>
        <authorList>
            <person name="Bui T.P."/>
            <person name="Ritari J."/>
            <person name="Boeren S."/>
            <person name="de Waard P."/>
            <person name="Plugge C.M."/>
            <person name="de Vos W.M."/>
        </authorList>
    </citation>
    <scope>NUCLEOTIDE SEQUENCE [LARGE SCALE GENOMIC DNA]</scope>
    <source>
        <strain evidence="6 7">AF211</strain>
    </source>
</reference>
<evidence type="ECO:0000259" key="5">
    <source>
        <dbReference type="PROSITE" id="PS50113"/>
    </source>
</evidence>
<dbReference type="InterPro" id="IPR000700">
    <property type="entry name" value="PAS-assoc_C"/>
</dbReference>
<sequence length="240" mass="26821">MAGIDKNSMGHTSGQLIFQNLQEAHDWLDAIIESSYDGIFITDGDAVTVRINSAYELISGLKAEEVIGRSMHELVRDGAISRSGTLLALEKRRPVTMEQSFKTGRHALIASTPVFDAASNVVMVVTNVRDMTELRDLQEKYRRTEELSQKYYTEIEFARKQVLASADLVAVDPKMLEILTMVHRVSVLDTTVLLQGETGVGKEKVAKYIYKNSARRDGRFLTVNCGAIPPQPHRIRAVRL</sequence>
<organism evidence="6 7">
    <name type="scientific">Intestinimonas butyriciproducens</name>
    <dbReference type="NCBI Taxonomy" id="1297617"/>
    <lineage>
        <taxon>Bacteria</taxon>
        <taxon>Bacillati</taxon>
        <taxon>Bacillota</taxon>
        <taxon>Clostridia</taxon>
        <taxon>Eubacteriales</taxon>
        <taxon>Intestinimonas</taxon>
    </lineage>
</organism>
<dbReference type="EMBL" id="CP011307">
    <property type="protein sequence ID" value="ALP92675.1"/>
    <property type="molecule type" value="Genomic_DNA"/>
</dbReference>
<evidence type="ECO:0000256" key="1">
    <source>
        <dbReference type="ARBA" id="ARBA00022741"/>
    </source>
</evidence>
<accession>A0A0S2VZY9</accession>
<dbReference type="InterPro" id="IPR025662">
    <property type="entry name" value="Sigma_54_int_dom_ATP-bd_1"/>
</dbReference>
<dbReference type="Gene3D" id="3.30.450.20">
    <property type="entry name" value="PAS domain"/>
    <property type="match status" value="1"/>
</dbReference>
<evidence type="ECO:0000313" key="7">
    <source>
        <dbReference type="Proteomes" id="UP000064844"/>
    </source>
</evidence>
<dbReference type="CDD" id="cd00130">
    <property type="entry name" value="PAS"/>
    <property type="match status" value="1"/>
</dbReference>
<dbReference type="Proteomes" id="UP000064844">
    <property type="component" value="Chromosome"/>
</dbReference>
<protein>
    <submittedName>
        <fullName evidence="6">Transcriptional regulatory protein tyrRNA</fullName>
    </submittedName>
</protein>
<dbReference type="InterPro" id="IPR002078">
    <property type="entry name" value="Sigma_54_int"/>
</dbReference>
<dbReference type="KEGG" id="ibu:IB211_00279"/>
<dbReference type="eggNOG" id="COG3829">
    <property type="taxonomic scope" value="Bacteria"/>
</dbReference>
<dbReference type="AlphaFoldDB" id="A0A0S2VZY9"/>
<evidence type="ECO:0000259" key="4">
    <source>
        <dbReference type="PROSITE" id="PS50112"/>
    </source>
</evidence>
<reference evidence="7" key="2">
    <citation type="submission" date="2015-04" db="EMBL/GenBank/DDBJ databases">
        <title>A butyrogenic pathway from the amino acid lysine in a human gut commensal.</title>
        <authorList>
            <person name="de Vos W.M."/>
            <person name="Bui N.T.P."/>
            <person name="Plugge C.M."/>
            <person name="Ritari J."/>
        </authorList>
    </citation>
    <scope>NUCLEOTIDE SEQUENCE [LARGE SCALE GENOMIC DNA]</scope>
    <source>
        <strain evidence="7">AF211</strain>
    </source>
</reference>
<dbReference type="SUPFAM" id="SSF52540">
    <property type="entry name" value="P-loop containing nucleoside triphosphate hydrolases"/>
    <property type="match status" value="1"/>
</dbReference>
<dbReference type="Pfam" id="PF00158">
    <property type="entry name" value="Sigma54_activat"/>
    <property type="match status" value="1"/>
</dbReference>
<dbReference type="GO" id="GO:0005524">
    <property type="term" value="F:ATP binding"/>
    <property type="evidence" value="ECO:0007669"/>
    <property type="project" value="UniProtKB-KW"/>
</dbReference>
<proteinExistence type="predicted"/>
<dbReference type="PROSITE" id="PS00675">
    <property type="entry name" value="SIGMA54_INTERACT_1"/>
    <property type="match status" value="1"/>
</dbReference>
<dbReference type="InterPro" id="IPR027417">
    <property type="entry name" value="P-loop_NTPase"/>
</dbReference>
<dbReference type="PROSITE" id="PS50045">
    <property type="entry name" value="SIGMA54_INTERACT_4"/>
    <property type="match status" value="1"/>
</dbReference>
<evidence type="ECO:0000256" key="2">
    <source>
        <dbReference type="ARBA" id="ARBA00022840"/>
    </source>
</evidence>
<dbReference type="SUPFAM" id="SSF55785">
    <property type="entry name" value="PYP-like sensor domain (PAS domain)"/>
    <property type="match status" value="1"/>
</dbReference>
<dbReference type="PANTHER" id="PTHR32071">
    <property type="entry name" value="TRANSCRIPTIONAL REGULATORY PROTEIN"/>
    <property type="match status" value="1"/>
</dbReference>
<feature type="domain" description="PAS" evidence="4">
    <location>
        <begin position="24"/>
        <end position="75"/>
    </location>
</feature>
<dbReference type="NCBIfam" id="TIGR00229">
    <property type="entry name" value="sensory_box"/>
    <property type="match status" value="1"/>
</dbReference>
<dbReference type="GO" id="GO:0006355">
    <property type="term" value="P:regulation of DNA-templated transcription"/>
    <property type="evidence" value="ECO:0007669"/>
    <property type="project" value="InterPro"/>
</dbReference>
<dbReference type="InterPro" id="IPR000014">
    <property type="entry name" value="PAS"/>
</dbReference>
<dbReference type="SMART" id="SM00091">
    <property type="entry name" value="PAS"/>
    <property type="match status" value="1"/>
</dbReference>
<dbReference type="PROSITE" id="PS50112">
    <property type="entry name" value="PAS"/>
    <property type="match status" value="1"/>
</dbReference>
<dbReference type="InterPro" id="IPR013767">
    <property type="entry name" value="PAS_fold"/>
</dbReference>
<feature type="domain" description="Sigma-54 factor interaction" evidence="3">
    <location>
        <begin position="168"/>
        <end position="240"/>
    </location>
</feature>
<dbReference type="Pfam" id="PF00989">
    <property type="entry name" value="PAS"/>
    <property type="match status" value="1"/>
</dbReference>
<keyword evidence="2" id="KW-0067">ATP-binding</keyword>
<dbReference type="Gene3D" id="3.40.50.300">
    <property type="entry name" value="P-loop containing nucleotide triphosphate hydrolases"/>
    <property type="match status" value="1"/>
</dbReference>
<keyword evidence="1" id="KW-0547">Nucleotide-binding</keyword>
<name>A0A0S2VZY9_9FIRM</name>
<gene>
    <name evidence="6" type="ORF">IB211_00279</name>
</gene>
<dbReference type="PROSITE" id="PS50113">
    <property type="entry name" value="PAC"/>
    <property type="match status" value="1"/>
</dbReference>
<evidence type="ECO:0000313" key="6">
    <source>
        <dbReference type="EMBL" id="ALP92675.1"/>
    </source>
</evidence>
<dbReference type="STRING" id="1297617.IB211_00279"/>
<keyword evidence="7" id="KW-1185">Reference proteome</keyword>